<dbReference type="OrthoDB" id="2426273at2759"/>
<name>B8M0F9_TALSN</name>
<dbReference type="GeneID" id="8106093"/>
<dbReference type="VEuPathDB" id="FungiDB:TSTA_084870"/>
<evidence type="ECO:0000313" key="2">
    <source>
        <dbReference type="Proteomes" id="UP000001745"/>
    </source>
</evidence>
<dbReference type="InParanoid" id="B8M0F9"/>
<organism evidence="1 2">
    <name type="scientific">Talaromyces stipitatus (strain ATCC 10500 / CBS 375.48 / QM 6759 / NRRL 1006)</name>
    <name type="common">Penicillium stipitatum</name>
    <dbReference type="NCBI Taxonomy" id="441959"/>
    <lineage>
        <taxon>Eukaryota</taxon>
        <taxon>Fungi</taxon>
        <taxon>Dikarya</taxon>
        <taxon>Ascomycota</taxon>
        <taxon>Pezizomycotina</taxon>
        <taxon>Eurotiomycetes</taxon>
        <taxon>Eurotiomycetidae</taxon>
        <taxon>Eurotiales</taxon>
        <taxon>Trichocomaceae</taxon>
        <taxon>Talaromyces</taxon>
        <taxon>Talaromyces sect. Talaromyces</taxon>
    </lineage>
</organism>
<dbReference type="PhylomeDB" id="B8M0F9"/>
<accession>B8M0F9</accession>
<dbReference type="AlphaFoldDB" id="B8M0F9"/>
<sequence>MEPSILNRKYRHMKAMGIDSQSSKGSRRAIKPYARVRAFREMSRAQRIREIYALAHWRTTSRDEDEPYCLATLLLTDQGTLHRITETKDLQERREEFTMGQGLIGTREPPIGWALRRYLYRGEPEGIPANNPLAPVDKAGWHVLLAGITFSATNLPVKLVQGYQLPNFTFTDEDKAITLEVSSFSWLRDQKPPDYWTGILSTFGASKIGIIIEKWPLEYQERQAGFRSYSSTRGAVVAITEATTGKFNCFFCGTVLISRAAEPGQKSSPEILSALLPEFEASLLKDDPSLLRLVSELPSGRCSREGENVVNGQLFDDSQEWCIK</sequence>
<dbReference type="eggNOG" id="ENOG502RUBG">
    <property type="taxonomic scope" value="Eukaryota"/>
</dbReference>
<gene>
    <name evidence="1" type="ORF">TSTA_084870</name>
</gene>
<evidence type="ECO:0000313" key="1">
    <source>
        <dbReference type="EMBL" id="EED21256.1"/>
    </source>
</evidence>
<protein>
    <submittedName>
        <fullName evidence="1">HET domain protein</fullName>
    </submittedName>
</protein>
<dbReference type="RefSeq" id="XP_002478219.1">
    <property type="nucleotide sequence ID" value="XM_002478174.1"/>
</dbReference>
<dbReference type="Proteomes" id="UP000001745">
    <property type="component" value="Unassembled WGS sequence"/>
</dbReference>
<dbReference type="PANTHER" id="PTHR39596:SF2">
    <property type="entry name" value="HET DOMAIN PROTEIN (AFU_ORTHOLOGUE AFUA_1G17550)-RELATED"/>
    <property type="match status" value="1"/>
</dbReference>
<reference evidence="2" key="1">
    <citation type="journal article" date="2015" name="Genome Announc.">
        <title>Genome sequence of the AIDS-associated pathogen Penicillium marneffei (ATCC18224) and its near taxonomic relative Talaromyces stipitatus (ATCC10500).</title>
        <authorList>
            <person name="Nierman W.C."/>
            <person name="Fedorova-Abrams N.D."/>
            <person name="Andrianopoulos A."/>
        </authorList>
    </citation>
    <scope>NUCLEOTIDE SEQUENCE [LARGE SCALE GENOMIC DNA]</scope>
    <source>
        <strain evidence="2">ATCC 10500 / CBS 375.48 / QM 6759 / NRRL 1006</strain>
    </source>
</reference>
<proteinExistence type="predicted"/>
<dbReference type="PANTHER" id="PTHR39596">
    <property type="match status" value="1"/>
</dbReference>
<dbReference type="HOGENOM" id="CLU_858357_0_0_1"/>
<keyword evidence="2" id="KW-1185">Reference proteome</keyword>
<dbReference type="EMBL" id="EQ962653">
    <property type="protein sequence ID" value="EED21256.1"/>
    <property type="molecule type" value="Genomic_DNA"/>
</dbReference>